<dbReference type="Pfam" id="PF00071">
    <property type="entry name" value="Ras"/>
    <property type="match status" value="1"/>
</dbReference>
<dbReference type="PANTHER" id="PTHR45775:SF7">
    <property type="entry name" value="RAD, GEM_KIR FAMILY MEMBER 1, ISOFORM B"/>
    <property type="match status" value="1"/>
</dbReference>
<dbReference type="InterPro" id="IPR051641">
    <property type="entry name" value="RGK_GTP-binding_reg"/>
</dbReference>
<dbReference type="SMART" id="SM00173">
    <property type="entry name" value="RAS"/>
    <property type="match status" value="1"/>
</dbReference>
<dbReference type="PROSITE" id="PS51421">
    <property type="entry name" value="RAS"/>
    <property type="match status" value="1"/>
</dbReference>
<feature type="non-terminal residue" evidence="4">
    <location>
        <position position="1"/>
    </location>
</feature>
<comment type="similarity">
    <text evidence="1">Belongs to the small GTPase superfamily. RGK family.</text>
</comment>
<feature type="region of interest" description="Disordered" evidence="3">
    <location>
        <begin position="96"/>
        <end position="132"/>
    </location>
</feature>
<evidence type="ECO:0000313" key="4">
    <source>
        <dbReference type="EMBL" id="JAS32111.1"/>
    </source>
</evidence>
<name>A0A1B6E2I3_9HEMI</name>
<reference evidence="4" key="1">
    <citation type="submission" date="2015-12" db="EMBL/GenBank/DDBJ databases">
        <title>De novo transcriptome assembly of four potential Pierce s Disease insect vectors from Arizona vineyards.</title>
        <authorList>
            <person name="Tassone E.E."/>
        </authorList>
    </citation>
    <scope>NUCLEOTIDE SEQUENCE</scope>
</reference>
<dbReference type="PANTHER" id="PTHR45775">
    <property type="entry name" value="RAD, GEM/KIR FAMILY MEMBER 2, ISOFORM C"/>
    <property type="match status" value="1"/>
</dbReference>
<feature type="compositionally biased region" description="Polar residues" evidence="3">
    <location>
        <begin position="119"/>
        <end position="128"/>
    </location>
</feature>
<dbReference type="InterPro" id="IPR001806">
    <property type="entry name" value="Small_GTPase"/>
</dbReference>
<dbReference type="FunFam" id="3.40.50.300:FF:000664">
    <property type="entry name" value="Uncharacterized protein, isoform B"/>
    <property type="match status" value="1"/>
</dbReference>
<dbReference type="AlphaFoldDB" id="A0A1B6E2I3"/>
<dbReference type="SUPFAM" id="SSF52540">
    <property type="entry name" value="P-loop containing nucleoside triphosphate hydrolases"/>
    <property type="match status" value="1"/>
</dbReference>
<protein>
    <submittedName>
        <fullName evidence="4">Uncharacterized protein</fullName>
    </submittedName>
</protein>
<gene>
    <name evidence="4" type="ORF">g.210</name>
</gene>
<organism evidence="4">
    <name type="scientific">Clastoptera arizonana</name>
    <name type="common">Arizona spittle bug</name>
    <dbReference type="NCBI Taxonomy" id="38151"/>
    <lineage>
        <taxon>Eukaryota</taxon>
        <taxon>Metazoa</taxon>
        <taxon>Ecdysozoa</taxon>
        <taxon>Arthropoda</taxon>
        <taxon>Hexapoda</taxon>
        <taxon>Insecta</taxon>
        <taxon>Pterygota</taxon>
        <taxon>Neoptera</taxon>
        <taxon>Paraneoptera</taxon>
        <taxon>Hemiptera</taxon>
        <taxon>Auchenorrhyncha</taxon>
        <taxon>Cercopoidea</taxon>
        <taxon>Clastopteridae</taxon>
        <taxon>Clastoptera</taxon>
    </lineage>
</organism>
<evidence type="ECO:0000256" key="2">
    <source>
        <dbReference type="ARBA" id="ARBA00022553"/>
    </source>
</evidence>
<dbReference type="PROSITE" id="PS51419">
    <property type="entry name" value="RAB"/>
    <property type="match status" value="1"/>
</dbReference>
<accession>A0A1B6E2I3</accession>
<sequence length="354" mass="39831">GSALTLVEEVSSCLEMRQLIFDQEIFKESDMKSICRAQSVKYSKSDSYMKPTVPSRNPSFREQSNTESDEEFYRLRHFSVTKKCVINRGDSFKIGRSRSSSSVMSNNSNQSKETGSMLVRSNTASPVLSSQDSSYSHASDIYLVAMLGASGVGKSSLVNQFMTSEYLHAYDTYIDDELGEKSVSVLLNGEESELTFIDRPNYNCVDEKVPNAYCVVYSSSDKDSFYRAYKILQMLETIDDIASKVVILVANKGDLVRSKVVSTEDGKELAIMHNCKFIETSVGINHNVDELLVGILTQIRLKLSLKNKEKTPDVHPRKYKRSKTLASIKVKNLFSKVWKTRRSSSHSCVNLQEL</sequence>
<dbReference type="GO" id="GO:0005525">
    <property type="term" value="F:GTP binding"/>
    <property type="evidence" value="ECO:0007669"/>
    <property type="project" value="InterPro"/>
</dbReference>
<feature type="compositionally biased region" description="Polar residues" evidence="3">
    <location>
        <begin position="54"/>
        <end position="66"/>
    </location>
</feature>
<proteinExistence type="inferred from homology"/>
<evidence type="ECO:0000256" key="3">
    <source>
        <dbReference type="SAM" id="MobiDB-lite"/>
    </source>
</evidence>
<dbReference type="InterPro" id="IPR027417">
    <property type="entry name" value="P-loop_NTPase"/>
</dbReference>
<evidence type="ECO:0000256" key="1">
    <source>
        <dbReference type="ARBA" id="ARBA00008846"/>
    </source>
</evidence>
<dbReference type="EMBL" id="GEDC01005187">
    <property type="protein sequence ID" value="JAS32111.1"/>
    <property type="molecule type" value="Transcribed_RNA"/>
</dbReference>
<dbReference type="PRINTS" id="PR00449">
    <property type="entry name" value="RASTRNSFRMNG"/>
</dbReference>
<dbReference type="Gene3D" id="3.40.50.300">
    <property type="entry name" value="P-loop containing nucleotide triphosphate hydrolases"/>
    <property type="match status" value="1"/>
</dbReference>
<dbReference type="GO" id="GO:0005246">
    <property type="term" value="F:calcium channel regulator activity"/>
    <property type="evidence" value="ECO:0007669"/>
    <property type="project" value="TreeGrafter"/>
</dbReference>
<dbReference type="GO" id="GO:0005886">
    <property type="term" value="C:plasma membrane"/>
    <property type="evidence" value="ECO:0007669"/>
    <property type="project" value="TreeGrafter"/>
</dbReference>
<feature type="compositionally biased region" description="Low complexity" evidence="3">
    <location>
        <begin position="97"/>
        <end position="111"/>
    </location>
</feature>
<dbReference type="GO" id="GO:0003924">
    <property type="term" value="F:GTPase activity"/>
    <property type="evidence" value="ECO:0007669"/>
    <property type="project" value="InterPro"/>
</dbReference>
<dbReference type="SMART" id="SM00175">
    <property type="entry name" value="RAB"/>
    <property type="match status" value="1"/>
</dbReference>
<keyword evidence="2" id="KW-0597">Phosphoprotein</keyword>
<feature type="region of interest" description="Disordered" evidence="3">
    <location>
        <begin position="46"/>
        <end position="66"/>
    </location>
</feature>